<organism evidence="1 2">
    <name type="scientific">Carnegiea gigantea</name>
    <dbReference type="NCBI Taxonomy" id="171969"/>
    <lineage>
        <taxon>Eukaryota</taxon>
        <taxon>Viridiplantae</taxon>
        <taxon>Streptophyta</taxon>
        <taxon>Embryophyta</taxon>
        <taxon>Tracheophyta</taxon>
        <taxon>Spermatophyta</taxon>
        <taxon>Magnoliopsida</taxon>
        <taxon>eudicotyledons</taxon>
        <taxon>Gunneridae</taxon>
        <taxon>Pentapetalae</taxon>
        <taxon>Caryophyllales</taxon>
        <taxon>Cactineae</taxon>
        <taxon>Cactaceae</taxon>
        <taxon>Cactoideae</taxon>
        <taxon>Echinocereeae</taxon>
        <taxon>Carnegiea</taxon>
    </lineage>
</organism>
<proteinExistence type="predicted"/>
<gene>
    <name evidence="1" type="ORF">Cgig2_033494</name>
</gene>
<comment type="caution">
    <text evidence="1">The sequence shown here is derived from an EMBL/GenBank/DDBJ whole genome shotgun (WGS) entry which is preliminary data.</text>
</comment>
<accession>A0A9Q1GRJ0</accession>
<protein>
    <submittedName>
        <fullName evidence="1">Uncharacterized protein</fullName>
    </submittedName>
</protein>
<reference evidence="1" key="1">
    <citation type="submission" date="2022-04" db="EMBL/GenBank/DDBJ databases">
        <title>Carnegiea gigantea Genome sequencing and assembly v2.</title>
        <authorList>
            <person name="Copetti D."/>
            <person name="Sanderson M.J."/>
            <person name="Burquez A."/>
            <person name="Wojciechowski M.F."/>
        </authorList>
    </citation>
    <scope>NUCLEOTIDE SEQUENCE</scope>
    <source>
        <strain evidence="1">SGP5-SGP5p</strain>
        <tissue evidence="1">Aerial part</tissue>
    </source>
</reference>
<dbReference type="EMBL" id="JAKOGI010001725">
    <property type="protein sequence ID" value="KAJ8424259.1"/>
    <property type="molecule type" value="Genomic_DNA"/>
</dbReference>
<name>A0A9Q1GRJ0_9CARY</name>
<evidence type="ECO:0000313" key="1">
    <source>
        <dbReference type="EMBL" id="KAJ8424259.1"/>
    </source>
</evidence>
<keyword evidence="2" id="KW-1185">Reference proteome</keyword>
<sequence>MYITLDSLRNMARVKKNPNYSSHIVRQSMTEYEKQRGRNIEKNNRVFQELGLPFRKTNEHIRRRELIMEEEEDYIPNEDERVDAELEDVSYDNDNFTMHRPTLERQATLRKSSTGHKALASGMFSFLDVNFVQMHAQLDTPVRQVTRTKSIPTLHPGIFYLFL</sequence>
<evidence type="ECO:0000313" key="2">
    <source>
        <dbReference type="Proteomes" id="UP001153076"/>
    </source>
</evidence>
<dbReference type="Proteomes" id="UP001153076">
    <property type="component" value="Unassembled WGS sequence"/>
</dbReference>
<dbReference type="AlphaFoldDB" id="A0A9Q1GRJ0"/>